<protein>
    <submittedName>
        <fullName evidence="2">Uncharacterized protein</fullName>
    </submittedName>
</protein>
<evidence type="ECO:0000256" key="1">
    <source>
        <dbReference type="SAM" id="MobiDB-lite"/>
    </source>
</evidence>
<keyword evidence="3" id="KW-1185">Reference proteome</keyword>
<dbReference type="EMBL" id="RHFK02000001">
    <property type="protein sequence ID" value="TWW81269.1"/>
    <property type="molecule type" value="Genomic_DNA"/>
</dbReference>
<comment type="caution">
    <text evidence="2">The sequence shown here is derived from an EMBL/GenBank/DDBJ whole genome shotgun (WGS) entry which is preliminary data.</text>
</comment>
<reference evidence="2 3" key="1">
    <citation type="submission" date="2019-04" db="EMBL/GenBank/DDBJ databases">
        <title>Chromosome genome assembly for Takifugu flavidus.</title>
        <authorList>
            <person name="Xiao S."/>
        </authorList>
    </citation>
    <scope>NUCLEOTIDE SEQUENCE [LARGE SCALE GENOMIC DNA]</scope>
    <source>
        <strain evidence="2">HTHZ2018</strain>
        <tissue evidence="2">Muscle</tissue>
    </source>
</reference>
<feature type="region of interest" description="Disordered" evidence="1">
    <location>
        <begin position="1"/>
        <end position="30"/>
    </location>
</feature>
<accession>A0A5C6PQN2</accession>
<gene>
    <name evidence="2" type="ORF">D4764_01G0010840</name>
</gene>
<sequence length="83" mass="9396">MLVHVRGGVKGEPGASSESHPFDVESRGYGQHETQQLLRPFLLRPEELSMESGIDPGQDYYTQDYYSCDHGVKIVMVREREGL</sequence>
<proteinExistence type="predicted"/>
<dbReference type="AlphaFoldDB" id="A0A5C6PQN2"/>
<dbReference type="Proteomes" id="UP000324091">
    <property type="component" value="Chromosome 1"/>
</dbReference>
<evidence type="ECO:0000313" key="3">
    <source>
        <dbReference type="Proteomes" id="UP000324091"/>
    </source>
</evidence>
<evidence type="ECO:0000313" key="2">
    <source>
        <dbReference type="EMBL" id="TWW81269.1"/>
    </source>
</evidence>
<organism evidence="2 3">
    <name type="scientific">Takifugu flavidus</name>
    <name type="common">sansaifugu</name>
    <dbReference type="NCBI Taxonomy" id="433684"/>
    <lineage>
        <taxon>Eukaryota</taxon>
        <taxon>Metazoa</taxon>
        <taxon>Chordata</taxon>
        <taxon>Craniata</taxon>
        <taxon>Vertebrata</taxon>
        <taxon>Euteleostomi</taxon>
        <taxon>Actinopterygii</taxon>
        <taxon>Neopterygii</taxon>
        <taxon>Teleostei</taxon>
        <taxon>Neoteleostei</taxon>
        <taxon>Acanthomorphata</taxon>
        <taxon>Eupercaria</taxon>
        <taxon>Tetraodontiformes</taxon>
        <taxon>Tetradontoidea</taxon>
        <taxon>Tetraodontidae</taxon>
        <taxon>Takifugu</taxon>
    </lineage>
</organism>
<name>A0A5C6PQN2_9TELE</name>